<evidence type="ECO:0000313" key="3">
    <source>
        <dbReference type="Proteomes" id="UP000799440"/>
    </source>
</evidence>
<accession>A0A6A6V348</accession>
<feature type="signal peptide" evidence="1">
    <location>
        <begin position="1"/>
        <end position="21"/>
    </location>
</feature>
<protein>
    <submittedName>
        <fullName evidence="2">Uncharacterized protein</fullName>
    </submittedName>
</protein>
<dbReference type="EMBL" id="MU006585">
    <property type="protein sequence ID" value="KAF2744905.1"/>
    <property type="molecule type" value="Genomic_DNA"/>
</dbReference>
<evidence type="ECO:0000256" key="1">
    <source>
        <dbReference type="SAM" id="SignalP"/>
    </source>
</evidence>
<proteinExistence type="predicted"/>
<dbReference type="Proteomes" id="UP000799440">
    <property type="component" value="Unassembled WGS sequence"/>
</dbReference>
<reference evidence="2" key="1">
    <citation type="journal article" date="2020" name="Stud. Mycol.">
        <title>101 Dothideomycetes genomes: a test case for predicting lifestyles and emergence of pathogens.</title>
        <authorList>
            <person name="Haridas S."/>
            <person name="Albert R."/>
            <person name="Binder M."/>
            <person name="Bloem J."/>
            <person name="Labutti K."/>
            <person name="Salamov A."/>
            <person name="Andreopoulos B."/>
            <person name="Baker S."/>
            <person name="Barry K."/>
            <person name="Bills G."/>
            <person name="Bluhm B."/>
            <person name="Cannon C."/>
            <person name="Castanera R."/>
            <person name="Culley D."/>
            <person name="Daum C."/>
            <person name="Ezra D."/>
            <person name="Gonzalez J."/>
            <person name="Henrissat B."/>
            <person name="Kuo A."/>
            <person name="Liang C."/>
            <person name="Lipzen A."/>
            <person name="Lutzoni F."/>
            <person name="Magnuson J."/>
            <person name="Mondo S."/>
            <person name="Nolan M."/>
            <person name="Ohm R."/>
            <person name="Pangilinan J."/>
            <person name="Park H.-J."/>
            <person name="Ramirez L."/>
            <person name="Alfaro M."/>
            <person name="Sun H."/>
            <person name="Tritt A."/>
            <person name="Yoshinaga Y."/>
            <person name="Zwiers L.-H."/>
            <person name="Turgeon B."/>
            <person name="Goodwin S."/>
            <person name="Spatafora J."/>
            <person name="Crous P."/>
            <person name="Grigoriev I."/>
        </authorList>
    </citation>
    <scope>NUCLEOTIDE SEQUENCE</scope>
    <source>
        <strain evidence="2">CBS 119925</strain>
    </source>
</reference>
<name>A0A6A6V348_9PLEO</name>
<keyword evidence="1" id="KW-0732">Signal</keyword>
<feature type="chain" id="PRO_5025485991" evidence="1">
    <location>
        <begin position="22"/>
        <end position="116"/>
    </location>
</feature>
<dbReference type="AlphaFoldDB" id="A0A6A6V348"/>
<keyword evidence="3" id="KW-1185">Reference proteome</keyword>
<gene>
    <name evidence="2" type="ORF">M011DRAFT_479379</name>
</gene>
<sequence>MKSATSIALIALFASVPVASAGHGRRFILWEHPNFNYDHDDKGGVWVEKIWDEKCWNLGEHGRMASSISSGDDGCAIFYNHIECKGESWIQSTSAATIPSFLDKNIWSFRNHDCPK</sequence>
<evidence type="ECO:0000313" key="2">
    <source>
        <dbReference type="EMBL" id="KAF2744905.1"/>
    </source>
</evidence>
<organism evidence="2 3">
    <name type="scientific">Sporormia fimetaria CBS 119925</name>
    <dbReference type="NCBI Taxonomy" id="1340428"/>
    <lineage>
        <taxon>Eukaryota</taxon>
        <taxon>Fungi</taxon>
        <taxon>Dikarya</taxon>
        <taxon>Ascomycota</taxon>
        <taxon>Pezizomycotina</taxon>
        <taxon>Dothideomycetes</taxon>
        <taxon>Pleosporomycetidae</taxon>
        <taxon>Pleosporales</taxon>
        <taxon>Sporormiaceae</taxon>
        <taxon>Sporormia</taxon>
    </lineage>
</organism>
<dbReference type="OrthoDB" id="4789728at2759"/>